<feature type="transmembrane region" description="Helical" evidence="14">
    <location>
        <begin position="148"/>
        <end position="167"/>
    </location>
</feature>
<dbReference type="PANTHER" id="PTHR13269:SF6">
    <property type="entry name" value="NUCLEOPORIN NDC1"/>
    <property type="match status" value="1"/>
</dbReference>
<comment type="subcellular location">
    <subcellularLocation>
        <location evidence="1">Nucleus membrane</location>
        <topology evidence="1">Multi-pass membrane protein</topology>
    </subcellularLocation>
    <subcellularLocation>
        <location evidence="2">Nucleus</location>
        <location evidence="2">Nuclear pore complex</location>
    </subcellularLocation>
</comment>
<keyword evidence="10" id="KW-0906">Nuclear pore complex</keyword>
<feature type="transmembrane region" description="Helical" evidence="14">
    <location>
        <begin position="62"/>
        <end position="81"/>
    </location>
</feature>
<evidence type="ECO:0000256" key="11">
    <source>
        <dbReference type="ARBA" id="ARBA00023136"/>
    </source>
</evidence>
<evidence type="ECO:0000256" key="3">
    <source>
        <dbReference type="ARBA" id="ARBA00005760"/>
    </source>
</evidence>
<evidence type="ECO:0000256" key="4">
    <source>
        <dbReference type="ARBA" id="ARBA00022448"/>
    </source>
</evidence>
<comment type="caution">
    <text evidence="15">The sequence shown here is derived from an EMBL/GenBank/DDBJ whole genome shotgun (WGS) entry which is preliminary data.</text>
</comment>
<evidence type="ECO:0000313" key="15">
    <source>
        <dbReference type="EMBL" id="TPX11849.1"/>
    </source>
</evidence>
<evidence type="ECO:0000256" key="10">
    <source>
        <dbReference type="ARBA" id="ARBA00023132"/>
    </source>
</evidence>
<feature type="transmembrane region" description="Helical" evidence="14">
    <location>
        <begin position="261"/>
        <end position="290"/>
    </location>
</feature>
<accession>A0A507B3G2</accession>
<dbReference type="OrthoDB" id="67850at2759"/>
<dbReference type="InParanoid" id="A0A507B3G2"/>
<dbReference type="GO" id="GO:0015031">
    <property type="term" value="P:protein transport"/>
    <property type="evidence" value="ECO:0007669"/>
    <property type="project" value="UniProtKB-KW"/>
</dbReference>
<keyword evidence="7" id="KW-0653">Protein transport</keyword>
<dbReference type="EMBL" id="SKBQ01000045">
    <property type="protein sequence ID" value="TPX11849.1"/>
    <property type="molecule type" value="Genomic_DNA"/>
</dbReference>
<keyword evidence="4" id="KW-0813">Transport</keyword>
<keyword evidence="6" id="KW-0509">mRNA transport</keyword>
<evidence type="ECO:0000256" key="1">
    <source>
        <dbReference type="ARBA" id="ARBA00004232"/>
    </source>
</evidence>
<dbReference type="GO" id="GO:0106166">
    <property type="term" value="F:spindle pole body-nuclear membrane anchor activity"/>
    <property type="evidence" value="ECO:0007669"/>
    <property type="project" value="TreeGrafter"/>
</dbReference>
<keyword evidence="9" id="KW-0811">Translocation</keyword>
<dbReference type="InterPro" id="IPR019049">
    <property type="entry name" value="Nucleoporin_prot_Ndc1/Nup"/>
</dbReference>
<feature type="compositionally biased region" description="Basic and acidic residues" evidence="13">
    <location>
        <begin position="393"/>
        <end position="407"/>
    </location>
</feature>
<keyword evidence="16" id="KW-1185">Reference proteome</keyword>
<keyword evidence="12" id="KW-0539">Nucleus</keyword>
<evidence type="ECO:0000256" key="13">
    <source>
        <dbReference type="SAM" id="MobiDB-lite"/>
    </source>
</evidence>
<dbReference type="GO" id="GO:0070762">
    <property type="term" value="C:nuclear pore transmembrane ring"/>
    <property type="evidence" value="ECO:0007669"/>
    <property type="project" value="TreeGrafter"/>
</dbReference>
<dbReference type="AlphaFoldDB" id="A0A507B3G2"/>
<proteinExistence type="inferred from homology"/>
<reference evidence="15 16" key="1">
    <citation type="submission" date="2019-06" db="EMBL/GenBank/DDBJ databases">
        <title>Draft genome sequence of the filamentous fungus Phialemoniopsis curvata isolated from diesel fuel.</title>
        <authorList>
            <person name="Varaljay V.A."/>
            <person name="Lyon W.J."/>
            <person name="Crouch A.L."/>
            <person name="Drake C.E."/>
            <person name="Hollomon J.M."/>
            <person name="Nadeau L.J."/>
            <person name="Nunn H.S."/>
            <person name="Stevenson B.S."/>
            <person name="Bojanowski C.L."/>
            <person name="Crookes-Goodson W.J."/>
        </authorList>
    </citation>
    <scope>NUCLEOTIDE SEQUENCE [LARGE SCALE GENOMIC DNA]</scope>
    <source>
        <strain evidence="15 16">D216</strain>
    </source>
</reference>
<evidence type="ECO:0000256" key="6">
    <source>
        <dbReference type="ARBA" id="ARBA00022816"/>
    </source>
</evidence>
<feature type="compositionally biased region" description="Polar residues" evidence="13">
    <location>
        <begin position="411"/>
        <end position="420"/>
    </location>
</feature>
<dbReference type="GO" id="GO:0051028">
    <property type="term" value="P:mRNA transport"/>
    <property type="evidence" value="ECO:0007669"/>
    <property type="project" value="UniProtKB-KW"/>
</dbReference>
<dbReference type="Pfam" id="PF09531">
    <property type="entry name" value="Ndc1_Nup"/>
    <property type="match status" value="1"/>
</dbReference>
<feature type="transmembrane region" description="Helical" evidence="14">
    <location>
        <begin position="206"/>
        <end position="228"/>
    </location>
</feature>
<evidence type="ECO:0000256" key="8">
    <source>
        <dbReference type="ARBA" id="ARBA00022989"/>
    </source>
</evidence>
<keyword evidence="8 14" id="KW-1133">Transmembrane helix</keyword>
<evidence type="ECO:0000256" key="9">
    <source>
        <dbReference type="ARBA" id="ARBA00023010"/>
    </source>
</evidence>
<evidence type="ECO:0000313" key="16">
    <source>
        <dbReference type="Proteomes" id="UP000319257"/>
    </source>
</evidence>
<keyword evidence="11 14" id="KW-0472">Membrane</keyword>
<evidence type="ECO:0000256" key="14">
    <source>
        <dbReference type="SAM" id="Phobius"/>
    </source>
</evidence>
<protein>
    <recommendedName>
        <fullName evidence="17">Nuclear envelope protein</fullName>
    </recommendedName>
</protein>
<dbReference type="GO" id="GO:0031965">
    <property type="term" value="C:nuclear membrane"/>
    <property type="evidence" value="ECO:0007669"/>
    <property type="project" value="UniProtKB-SubCell"/>
</dbReference>
<dbReference type="GeneID" id="41974794"/>
<dbReference type="RefSeq" id="XP_030993560.1">
    <property type="nucleotide sequence ID" value="XM_031142081.1"/>
</dbReference>
<gene>
    <name evidence="15" type="ORF">E0L32_007347</name>
</gene>
<dbReference type="STRING" id="1093900.A0A507B3G2"/>
<evidence type="ECO:0000256" key="2">
    <source>
        <dbReference type="ARBA" id="ARBA00004567"/>
    </source>
</evidence>
<keyword evidence="5 14" id="KW-0812">Transmembrane</keyword>
<dbReference type="Proteomes" id="UP000319257">
    <property type="component" value="Unassembled WGS sequence"/>
</dbReference>
<evidence type="ECO:0000256" key="7">
    <source>
        <dbReference type="ARBA" id="ARBA00022927"/>
    </source>
</evidence>
<name>A0A507B3G2_9PEZI</name>
<evidence type="ECO:0008006" key="17">
    <source>
        <dbReference type="Google" id="ProtNLM"/>
    </source>
</evidence>
<dbReference type="GO" id="GO:0005816">
    <property type="term" value="C:spindle pole body"/>
    <property type="evidence" value="ECO:0007669"/>
    <property type="project" value="TreeGrafter"/>
</dbReference>
<dbReference type="PANTHER" id="PTHR13269">
    <property type="entry name" value="NUCLEOPORIN NDC1"/>
    <property type="match status" value="1"/>
</dbReference>
<evidence type="ECO:0000256" key="5">
    <source>
        <dbReference type="ARBA" id="ARBA00022692"/>
    </source>
</evidence>
<evidence type="ECO:0000256" key="12">
    <source>
        <dbReference type="ARBA" id="ARBA00023242"/>
    </source>
</evidence>
<comment type="similarity">
    <text evidence="3">Belongs to the NDC1 family.</text>
</comment>
<dbReference type="GO" id="GO:0006999">
    <property type="term" value="P:nuclear pore organization"/>
    <property type="evidence" value="ECO:0007669"/>
    <property type="project" value="TreeGrafter"/>
</dbReference>
<dbReference type="GO" id="GO:0070631">
    <property type="term" value="P:spindle pole body localization"/>
    <property type="evidence" value="ECO:0007669"/>
    <property type="project" value="TreeGrafter"/>
</dbReference>
<feature type="region of interest" description="Disordered" evidence="13">
    <location>
        <begin position="379"/>
        <end position="442"/>
    </location>
</feature>
<feature type="region of interest" description="Disordered" evidence="13">
    <location>
        <begin position="612"/>
        <end position="631"/>
    </location>
</feature>
<sequence length="631" mass="70528">MAPATIRRAPYKDFLQPALQRRFSTTAIILAVISYIEAVFLANWDSYFWSWFPVGPTGLRAFFLFFCGLAIIILRIAQYHVGLRTSNSPFQTFTQNALKPQTAEAIFSYVVSGWLFSQVYLWSVSSHANLDWITYYSGDRARLNEKPLFLTTHFVIYGVLRALLHLFRDTDRLVLGTVRHQTSTSTHQTSGSANQIRRFADNMPALIINSITESLVATLLSLVVYALFVRHTAWRIALLVFRPFYNLPKTNMVPLSMPYSLWLIVRCIFASILISFLWVAGNAAFSLFLVSEPIKNGKPLTSESKDANGSLLNGLKSKKMPIRTFAMWELAFIARDFDSRRKAIYEDIDRKDGPMWSQIYGICLETVKSIETRIDNYGKPPAPTAAPTTADQAEGHKRVSQPLKEDPILISTPQSKTLRSQMERAVSRAATDPSQSSRLSPVAKKAVADARGKLAAVQKELSSPENNGSPLQMGVHRLLQSPLGWPFRQEFRQRFAAAVLGTPQGEAGLYVNAIYALSQLAVHSLTEDKFGNVQRDVASIIRSLTSVARKLEAFKSAFSIHWTDLSRDRSCPEVDAIVEALQAGLTDLITNFGPYSRDLRLSQTDMRLAKEAAGAGAAGREEKATEMQQIR</sequence>
<organism evidence="15 16">
    <name type="scientific">Thyridium curvatum</name>
    <dbReference type="NCBI Taxonomy" id="1093900"/>
    <lineage>
        <taxon>Eukaryota</taxon>
        <taxon>Fungi</taxon>
        <taxon>Dikarya</taxon>
        <taxon>Ascomycota</taxon>
        <taxon>Pezizomycotina</taxon>
        <taxon>Sordariomycetes</taxon>
        <taxon>Sordariomycetidae</taxon>
        <taxon>Thyridiales</taxon>
        <taxon>Thyridiaceae</taxon>
        <taxon>Thyridium</taxon>
    </lineage>
</organism>
<feature type="transmembrane region" description="Helical" evidence="14">
    <location>
        <begin position="21"/>
        <end position="42"/>
    </location>
</feature>